<feature type="region of interest" description="Disordered" evidence="1">
    <location>
        <begin position="1"/>
        <end position="58"/>
    </location>
</feature>
<protein>
    <submittedName>
        <fullName evidence="2">Uncharacterized protein</fullName>
    </submittedName>
</protein>
<gene>
    <name evidence="2" type="ORF">DBV05_g5296</name>
</gene>
<dbReference type="Proteomes" id="UP000325902">
    <property type="component" value="Unassembled WGS sequence"/>
</dbReference>
<organism evidence="2 3">
    <name type="scientific">Lasiodiplodia theobromae</name>
    <dbReference type="NCBI Taxonomy" id="45133"/>
    <lineage>
        <taxon>Eukaryota</taxon>
        <taxon>Fungi</taxon>
        <taxon>Dikarya</taxon>
        <taxon>Ascomycota</taxon>
        <taxon>Pezizomycotina</taxon>
        <taxon>Dothideomycetes</taxon>
        <taxon>Dothideomycetes incertae sedis</taxon>
        <taxon>Botryosphaeriales</taxon>
        <taxon>Botryosphaeriaceae</taxon>
        <taxon>Lasiodiplodia</taxon>
    </lineage>
</organism>
<name>A0A5N5DG99_9PEZI</name>
<proteinExistence type="predicted"/>
<feature type="compositionally biased region" description="Basic and acidic residues" evidence="1">
    <location>
        <begin position="1"/>
        <end position="16"/>
    </location>
</feature>
<dbReference type="AlphaFoldDB" id="A0A5N5DG99"/>
<sequence length="311" mass="34833">MSSEHTADPAPHDRDIPSSQSDRAAADPPLQPAPPPDPGAAVAPPLQPTHPLDPAAAAAPCLPPIRTFRQAFQSHSGHRGLTIWQSRWIHAQPPLSFQVYLTFNIDEWTTWEIEAFAETLWYQCTPPPPTTAEEWQQQQHKSLPLPQLLAHEPHSLPIRIDITILGPVAEHTRNVTCMQHYRMTRHLDNVRIEDGTDWLWPASPSFRGPNGVQYEGFLIQILDPAYLVTGGLSLVFFDAMAGTKNPADDKYDALVWVPAVPTEGDGNLWTRELCRVWETMSMVKEWSEAFYKALAVGKEEEENREVASSVC</sequence>
<evidence type="ECO:0000313" key="2">
    <source>
        <dbReference type="EMBL" id="KAB2576072.1"/>
    </source>
</evidence>
<reference evidence="2 3" key="1">
    <citation type="journal article" date="2019" name="Sci. Rep.">
        <title>A multi-omics analysis of the grapevine pathogen Lasiodiplodia theobromae reveals that temperature affects the expression of virulence- and pathogenicity-related genes.</title>
        <authorList>
            <person name="Felix C."/>
            <person name="Meneses R."/>
            <person name="Goncalves M.F.M."/>
            <person name="Tilleman L."/>
            <person name="Duarte A.S."/>
            <person name="Jorrin-Novo J.V."/>
            <person name="Van de Peer Y."/>
            <person name="Deforce D."/>
            <person name="Van Nieuwerburgh F."/>
            <person name="Esteves A.C."/>
            <person name="Alves A."/>
        </authorList>
    </citation>
    <scope>NUCLEOTIDE SEQUENCE [LARGE SCALE GENOMIC DNA]</scope>
    <source>
        <strain evidence="2 3">LA-SOL3</strain>
    </source>
</reference>
<evidence type="ECO:0000313" key="3">
    <source>
        <dbReference type="Proteomes" id="UP000325902"/>
    </source>
</evidence>
<keyword evidence="3" id="KW-1185">Reference proteome</keyword>
<feature type="compositionally biased region" description="Pro residues" evidence="1">
    <location>
        <begin position="29"/>
        <end position="38"/>
    </location>
</feature>
<evidence type="ECO:0000256" key="1">
    <source>
        <dbReference type="SAM" id="MobiDB-lite"/>
    </source>
</evidence>
<dbReference type="EMBL" id="VCHE01000027">
    <property type="protein sequence ID" value="KAB2576072.1"/>
    <property type="molecule type" value="Genomic_DNA"/>
</dbReference>
<accession>A0A5N5DG99</accession>
<comment type="caution">
    <text evidence="2">The sequence shown here is derived from an EMBL/GenBank/DDBJ whole genome shotgun (WGS) entry which is preliminary data.</text>
</comment>